<gene>
    <name evidence="1" type="ORF">CCACVL1_26453</name>
</gene>
<name>A0A1R3GER0_COCAP</name>
<dbReference type="AlphaFoldDB" id="A0A1R3GER0"/>
<comment type="caution">
    <text evidence="1">The sequence shown here is derived from an EMBL/GenBank/DDBJ whole genome shotgun (WGS) entry which is preliminary data.</text>
</comment>
<accession>A0A1R3GER0</accession>
<proteinExistence type="predicted"/>
<evidence type="ECO:0000313" key="2">
    <source>
        <dbReference type="Proteomes" id="UP000188268"/>
    </source>
</evidence>
<reference evidence="1 2" key="1">
    <citation type="submission" date="2013-09" db="EMBL/GenBank/DDBJ databases">
        <title>Corchorus capsularis genome sequencing.</title>
        <authorList>
            <person name="Alam M."/>
            <person name="Haque M.S."/>
            <person name="Islam M.S."/>
            <person name="Emdad E.M."/>
            <person name="Islam M.M."/>
            <person name="Ahmed B."/>
            <person name="Halim A."/>
            <person name="Hossen Q.M.M."/>
            <person name="Hossain M.Z."/>
            <person name="Ahmed R."/>
            <person name="Khan M.M."/>
            <person name="Islam R."/>
            <person name="Rashid M.M."/>
            <person name="Khan S.A."/>
            <person name="Rahman M.S."/>
            <person name="Alam M."/>
        </authorList>
    </citation>
    <scope>NUCLEOTIDE SEQUENCE [LARGE SCALE GENOMIC DNA]</scope>
    <source>
        <strain evidence="2">cv. CVL-1</strain>
        <tissue evidence="1">Whole seedling</tissue>
    </source>
</reference>
<protein>
    <submittedName>
        <fullName evidence="1">Uncharacterized protein</fullName>
    </submittedName>
</protein>
<evidence type="ECO:0000313" key="1">
    <source>
        <dbReference type="EMBL" id="OMO56574.1"/>
    </source>
</evidence>
<keyword evidence="2" id="KW-1185">Reference proteome</keyword>
<dbReference type="EMBL" id="AWWV01014481">
    <property type="protein sequence ID" value="OMO56574.1"/>
    <property type="molecule type" value="Genomic_DNA"/>
</dbReference>
<dbReference type="Proteomes" id="UP000188268">
    <property type="component" value="Unassembled WGS sequence"/>
</dbReference>
<sequence length="74" mass="8209">MAGKLLEGITRAAPSGMKFSGARKTSIEFTKARFDPSEEFWSPTKVRPPLPVKLSLDPQLMKYLSGRVGNWNAL</sequence>
<dbReference type="Gramene" id="OMO56574">
    <property type="protein sequence ID" value="OMO56574"/>
    <property type="gene ID" value="CCACVL1_26453"/>
</dbReference>
<organism evidence="1 2">
    <name type="scientific">Corchorus capsularis</name>
    <name type="common">Jute</name>
    <dbReference type="NCBI Taxonomy" id="210143"/>
    <lineage>
        <taxon>Eukaryota</taxon>
        <taxon>Viridiplantae</taxon>
        <taxon>Streptophyta</taxon>
        <taxon>Embryophyta</taxon>
        <taxon>Tracheophyta</taxon>
        <taxon>Spermatophyta</taxon>
        <taxon>Magnoliopsida</taxon>
        <taxon>eudicotyledons</taxon>
        <taxon>Gunneridae</taxon>
        <taxon>Pentapetalae</taxon>
        <taxon>rosids</taxon>
        <taxon>malvids</taxon>
        <taxon>Malvales</taxon>
        <taxon>Malvaceae</taxon>
        <taxon>Grewioideae</taxon>
        <taxon>Apeibeae</taxon>
        <taxon>Corchorus</taxon>
    </lineage>
</organism>